<proteinExistence type="predicted"/>
<reference evidence="2 3" key="1">
    <citation type="submission" date="2019-05" db="EMBL/GenBank/DDBJ databases">
        <authorList>
            <person name="Bortz R.L."/>
            <person name="Snisky T."/>
            <person name="Capreri D."/>
            <person name="Dobina S."/>
            <person name="Lemmon M."/>
            <person name="Nisperos M."/>
            <person name="Soffer N."/>
            <person name="Tsuchihashi K."/>
            <person name="Butela K.A."/>
            <person name="Garlena R.A."/>
            <person name="Russell D.A."/>
            <person name="Pope W.H."/>
            <person name="Jacobs-Sera D."/>
            <person name="Hatfull G.F."/>
        </authorList>
    </citation>
    <scope>NUCLEOTIDE SEQUENCE [LARGE SCALE GENOMIC DNA]</scope>
</reference>
<dbReference type="SUPFAM" id="SSF47413">
    <property type="entry name" value="lambda repressor-like DNA-binding domains"/>
    <property type="match status" value="1"/>
</dbReference>
<feature type="compositionally biased region" description="Basic and acidic residues" evidence="1">
    <location>
        <begin position="302"/>
        <end position="313"/>
    </location>
</feature>
<evidence type="ECO:0000313" key="2">
    <source>
        <dbReference type="EMBL" id="QDH47644.1"/>
    </source>
</evidence>
<dbReference type="GeneID" id="77928490"/>
<dbReference type="InterPro" id="IPR010982">
    <property type="entry name" value="Lambda_DNA-bd_dom_sf"/>
</dbReference>
<dbReference type="InterPro" id="IPR001387">
    <property type="entry name" value="Cro/C1-type_HTH"/>
</dbReference>
<dbReference type="GO" id="GO:0003677">
    <property type="term" value="F:DNA binding"/>
    <property type="evidence" value="ECO:0007669"/>
    <property type="project" value="InterPro"/>
</dbReference>
<accession>A0A514A2Z6</accession>
<feature type="compositionally biased region" description="Basic and acidic residues" evidence="1">
    <location>
        <begin position="261"/>
        <end position="271"/>
    </location>
</feature>
<dbReference type="RefSeq" id="YP_010652665.1">
    <property type="nucleotide sequence ID" value="NC_070788.1"/>
</dbReference>
<keyword evidence="3" id="KW-1185">Reference proteome</keyword>
<protein>
    <submittedName>
        <fullName evidence="2">Immunity repressor</fullName>
    </submittedName>
</protein>
<dbReference type="Gene3D" id="1.10.260.40">
    <property type="entry name" value="lambda repressor-like DNA-binding domains"/>
    <property type="match status" value="1"/>
</dbReference>
<sequence length="327" mass="35329">MLFPIVPATLFFMIKRTQPEVGSLVIDRRKRLRMDASELAVLADVDPKTLRSLERGDRWPREATRLKIEHALHWRAGALDSLRAGGAAFAVDGLAAIDPVGDELFYPDSETPDVHENSAQTVAAQQVLSQVTEIGDALDRQPDTTSARADGRIRSAIKLQESAIDALIRSDRQQAIGDLDTSIVVLQSTISILKNEEAPNDVTTESTTEGRKGEAPQSEKTRGRGSLPDKIRDAGERLTTTRTGRAVADSAHALDISQARESSDDVLRVSYDDEPPTAAPTSNASEQVEGRRAAARRGIGKTKGEKLRDRDAQLGEGPDPEGPEGGA</sequence>
<feature type="compositionally biased region" description="Basic and acidic residues" evidence="1">
    <location>
        <begin position="208"/>
        <end position="236"/>
    </location>
</feature>
<feature type="region of interest" description="Disordered" evidence="1">
    <location>
        <begin position="197"/>
        <end position="327"/>
    </location>
</feature>
<feature type="compositionally biased region" description="Acidic residues" evidence="1">
    <location>
        <begin position="318"/>
        <end position="327"/>
    </location>
</feature>
<organism evidence="2 3">
    <name type="scientific">Gordonia phage Madeline</name>
    <dbReference type="NCBI Taxonomy" id="2591189"/>
    <lineage>
        <taxon>Viruses</taxon>
        <taxon>Duplodnaviria</taxon>
        <taxon>Heunggongvirae</taxon>
        <taxon>Uroviricota</taxon>
        <taxon>Caudoviricetes</taxon>
        <taxon>Nymbaxtervirinae</taxon>
        <taxon>Nymphadoravirus</taxon>
        <taxon>Nymphadoravirus madeline</taxon>
    </lineage>
</organism>
<evidence type="ECO:0000256" key="1">
    <source>
        <dbReference type="SAM" id="MobiDB-lite"/>
    </source>
</evidence>
<evidence type="ECO:0000313" key="3">
    <source>
        <dbReference type="Proteomes" id="UP000316333"/>
    </source>
</evidence>
<name>A0A514A2Z6_9CAUD</name>
<dbReference type="EMBL" id="MK919469">
    <property type="protein sequence ID" value="QDH47644.1"/>
    <property type="molecule type" value="Genomic_DNA"/>
</dbReference>
<gene>
    <name evidence="2" type="primary">41</name>
    <name evidence="2" type="ORF">SEA_MADELINE_41</name>
</gene>
<dbReference type="CDD" id="cd00093">
    <property type="entry name" value="HTH_XRE"/>
    <property type="match status" value="1"/>
</dbReference>
<dbReference type="KEGG" id="vg:77928490"/>
<dbReference type="Proteomes" id="UP000316333">
    <property type="component" value="Segment"/>
</dbReference>